<dbReference type="GO" id="GO:0008664">
    <property type="term" value="F:RNA 2',3'-cyclic 3'-phosphodiesterase activity"/>
    <property type="evidence" value="ECO:0007669"/>
    <property type="project" value="UniProtKB-EC"/>
</dbReference>
<dbReference type="PANTHER" id="PTHR35561">
    <property type="entry name" value="RNA 2',3'-CYCLIC PHOSPHODIESTERASE"/>
    <property type="match status" value="1"/>
</dbReference>
<feature type="short sequence motif" description="HXTX 1" evidence="2">
    <location>
        <begin position="40"/>
        <end position="43"/>
    </location>
</feature>
<reference evidence="4" key="2">
    <citation type="submission" date="2020-01" db="EMBL/GenBank/DDBJ databases">
        <authorList>
            <person name="Campanaro S."/>
        </authorList>
    </citation>
    <scope>NUCLEOTIDE SEQUENCE</scope>
    <source>
        <strain evidence="4">AS06rmzACSIP_7</strain>
    </source>
</reference>
<keyword evidence="1 2" id="KW-0378">Hydrolase</keyword>
<sequence>MRAFLAFEIPDPVKHYLATLTGEMGARIAGVRWVGEEAQHLTLKFFGEINEETTKAIGVSLAHIGTVYGSVETAMGMVDAFPNRRRARVIVVTLEEGVDKIKAIFDDMENGLSTVGFEREKRGFAPHITLGRRKIPAPLLDRDIPRIEKVKFVLNKLVLFRSTLTPRGAIYNPVWDIPLKTGARD</sequence>
<dbReference type="Gene3D" id="3.90.1140.10">
    <property type="entry name" value="Cyclic phosphodiesterase"/>
    <property type="match status" value="1"/>
</dbReference>
<dbReference type="InterPro" id="IPR014051">
    <property type="entry name" value="Phosphoesterase_HXTX"/>
</dbReference>
<comment type="function">
    <text evidence="2">Hydrolyzes RNA 2',3'-cyclic phosphodiester to an RNA 2'-phosphomonoester.</text>
</comment>
<dbReference type="InterPro" id="IPR009097">
    <property type="entry name" value="Cyclic_Pdiesterase"/>
</dbReference>
<dbReference type="PANTHER" id="PTHR35561:SF1">
    <property type="entry name" value="RNA 2',3'-CYCLIC PHOSPHODIESTERASE"/>
    <property type="match status" value="1"/>
</dbReference>
<dbReference type="SUPFAM" id="SSF55144">
    <property type="entry name" value="LigT-like"/>
    <property type="match status" value="1"/>
</dbReference>
<dbReference type="HAMAP" id="MF_01940">
    <property type="entry name" value="RNA_CPDase"/>
    <property type="match status" value="1"/>
</dbReference>
<feature type="active site" description="Proton donor" evidence="2">
    <location>
        <position position="40"/>
    </location>
</feature>
<dbReference type="InterPro" id="IPR004175">
    <property type="entry name" value="RNA_CPDase"/>
</dbReference>
<evidence type="ECO:0000313" key="5">
    <source>
        <dbReference type="Proteomes" id="UP000777265"/>
    </source>
</evidence>
<feature type="short sequence motif" description="HXTX 2" evidence="2">
    <location>
        <begin position="127"/>
        <end position="130"/>
    </location>
</feature>
<comment type="caution">
    <text evidence="4">The sequence shown here is derived from an EMBL/GenBank/DDBJ whole genome shotgun (WGS) entry which is preliminary data.</text>
</comment>
<comment type="similarity">
    <text evidence="2">Belongs to the 2H phosphoesterase superfamily. ThpR family.</text>
</comment>
<evidence type="ECO:0000256" key="1">
    <source>
        <dbReference type="ARBA" id="ARBA00022801"/>
    </source>
</evidence>
<accession>A0A971M0V7</accession>
<name>A0A971M0V7_9BACT</name>
<feature type="domain" description="Phosphoesterase HXTX" evidence="3">
    <location>
        <begin position="96"/>
        <end position="171"/>
    </location>
</feature>
<dbReference type="Pfam" id="PF02834">
    <property type="entry name" value="LigT_PEase"/>
    <property type="match status" value="2"/>
</dbReference>
<comment type="catalytic activity">
    <reaction evidence="2">
        <text>a 3'-end 2',3'-cyclophospho-ribonucleotide-RNA + H2O = a 3'-end 2'-phospho-ribonucleotide-RNA + H(+)</text>
        <dbReference type="Rhea" id="RHEA:11828"/>
        <dbReference type="Rhea" id="RHEA-COMP:10464"/>
        <dbReference type="Rhea" id="RHEA-COMP:17353"/>
        <dbReference type="ChEBI" id="CHEBI:15377"/>
        <dbReference type="ChEBI" id="CHEBI:15378"/>
        <dbReference type="ChEBI" id="CHEBI:83064"/>
        <dbReference type="ChEBI" id="CHEBI:173113"/>
        <dbReference type="EC" id="3.1.4.58"/>
    </reaction>
</comment>
<dbReference type="NCBIfam" id="TIGR02258">
    <property type="entry name" value="2_5_ligase"/>
    <property type="match status" value="1"/>
</dbReference>
<feature type="domain" description="Phosphoesterase HXTX" evidence="3">
    <location>
        <begin position="9"/>
        <end position="91"/>
    </location>
</feature>
<dbReference type="GO" id="GO:0004113">
    <property type="term" value="F:2',3'-cyclic-nucleotide 3'-phosphodiesterase activity"/>
    <property type="evidence" value="ECO:0007669"/>
    <property type="project" value="InterPro"/>
</dbReference>
<proteinExistence type="inferred from homology"/>
<reference evidence="4" key="1">
    <citation type="journal article" date="2020" name="Biotechnol. Biofuels">
        <title>New insights from the biogas microbiome by comprehensive genome-resolved metagenomics of nearly 1600 species originating from multiple anaerobic digesters.</title>
        <authorList>
            <person name="Campanaro S."/>
            <person name="Treu L."/>
            <person name="Rodriguez-R L.M."/>
            <person name="Kovalovszki A."/>
            <person name="Ziels R.M."/>
            <person name="Maus I."/>
            <person name="Zhu X."/>
            <person name="Kougias P.G."/>
            <person name="Basile A."/>
            <person name="Luo G."/>
            <person name="Schluter A."/>
            <person name="Konstantinidis K.T."/>
            <person name="Angelidaki I."/>
        </authorList>
    </citation>
    <scope>NUCLEOTIDE SEQUENCE</scope>
    <source>
        <strain evidence="4">AS06rmzACSIP_7</strain>
    </source>
</reference>
<dbReference type="EMBL" id="JAAYEE010000018">
    <property type="protein sequence ID" value="NLW34047.1"/>
    <property type="molecule type" value="Genomic_DNA"/>
</dbReference>
<evidence type="ECO:0000313" key="4">
    <source>
        <dbReference type="EMBL" id="NLW34047.1"/>
    </source>
</evidence>
<evidence type="ECO:0000256" key="2">
    <source>
        <dbReference type="HAMAP-Rule" id="MF_01940"/>
    </source>
</evidence>
<gene>
    <name evidence="4" type="primary">thpR</name>
    <name evidence="4" type="ORF">GXY80_00995</name>
</gene>
<dbReference type="AlphaFoldDB" id="A0A971M0V7"/>
<protein>
    <recommendedName>
        <fullName evidence="2">RNA 2',3'-cyclic phosphodiesterase</fullName>
        <shortName evidence="2">RNA 2',3'-CPDase</shortName>
        <ecNumber evidence="2">3.1.4.58</ecNumber>
    </recommendedName>
</protein>
<evidence type="ECO:0000259" key="3">
    <source>
        <dbReference type="Pfam" id="PF02834"/>
    </source>
</evidence>
<feature type="active site" description="Proton acceptor" evidence="2">
    <location>
        <position position="127"/>
    </location>
</feature>
<dbReference type="Proteomes" id="UP000777265">
    <property type="component" value="Unassembled WGS sequence"/>
</dbReference>
<dbReference type="EC" id="3.1.4.58" evidence="2"/>
<organism evidence="4 5">
    <name type="scientific">Syntrophorhabdus aromaticivorans</name>
    <dbReference type="NCBI Taxonomy" id="328301"/>
    <lineage>
        <taxon>Bacteria</taxon>
        <taxon>Pseudomonadati</taxon>
        <taxon>Thermodesulfobacteriota</taxon>
        <taxon>Syntrophorhabdia</taxon>
        <taxon>Syntrophorhabdales</taxon>
        <taxon>Syntrophorhabdaceae</taxon>
        <taxon>Syntrophorhabdus</taxon>
    </lineage>
</organism>